<evidence type="ECO:0000256" key="4">
    <source>
        <dbReference type="PIRSR" id="PIRSR617453-50"/>
    </source>
</evidence>
<evidence type="ECO:0000256" key="3">
    <source>
        <dbReference type="HAMAP-Rule" id="MF_00272"/>
    </source>
</evidence>
<dbReference type="Proteomes" id="UP000005019">
    <property type="component" value="Unassembled WGS sequence"/>
</dbReference>
<evidence type="ECO:0000313" key="6">
    <source>
        <dbReference type="EMBL" id="EGK72993.1"/>
    </source>
</evidence>
<dbReference type="STRING" id="1000565.METUNv1_00828"/>
<dbReference type="PANTHER" id="PTHR11715">
    <property type="entry name" value="GLYCINE CLEAVAGE SYSTEM H PROTEIN"/>
    <property type="match status" value="1"/>
</dbReference>
<comment type="function">
    <text evidence="3">The glycine cleavage system catalyzes the degradation of glycine. The H protein shuttles the methylamine group of glycine from the P protein to the T protein.</text>
</comment>
<dbReference type="InterPro" id="IPR002930">
    <property type="entry name" value="GCV_H"/>
</dbReference>
<name>F5R926_METUF</name>
<dbReference type="PANTHER" id="PTHR11715:SF3">
    <property type="entry name" value="GLYCINE CLEAVAGE SYSTEM H PROTEIN-RELATED"/>
    <property type="match status" value="1"/>
</dbReference>
<comment type="subunit">
    <text evidence="3">The glycine cleavage system is composed of four proteins: P, T, L and H.</text>
</comment>
<dbReference type="EMBL" id="AFHG01000030">
    <property type="protein sequence ID" value="EGK72993.1"/>
    <property type="molecule type" value="Genomic_DNA"/>
</dbReference>
<dbReference type="GO" id="GO:0009249">
    <property type="term" value="P:protein lipoylation"/>
    <property type="evidence" value="ECO:0007669"/>
    <property type="project" value="TreeGrafter"/>
</dbReference>
<keyword evidence="7" id="KW-1185">Reference proteome</keyword>
<comment type="similarity">
    <text evidence="1 3">Belongs to the GcvH family.</text>
</comment>
<dbReference type="NCBIfam" id="TIGR00527">
    <property type="entry name" value="gcvH"/>
    <property type="match status" value="1"/>
</dbReference>
<evidence type="ECO:0000256" key="1">
    <source>
        <dbReference type="ARBA" id="ARBA00009249"/>
    </source>
</evidence>
<evidence type="ECO:0000259" key="5">
    <source>
        <dbReference type="PROSITE" id="PS50968"/>
    </source>
</evidence>
<evidence type="ECO:0000256" key="2">
    <source>
        <dbReference type="ARBA" id="ARBA00022823"/>
    </source>
</evidence>
<dbReference type="RefSeq" id="WP_008059101.1">
    <property type="nucleotide sequence ID" value="NZ_AFHG01000030.1"/>
</dbReference>
<dbReference type="InterPro" id="IPR033753">
    <property type="entry name" value="GCV_H/Fam206"/>
</dbReference>
<dbReference type="GO" id="GO:0019464">
    <property type="term" value="P:glycine decarboxylation via glycine cleavage system"/>
    <property type="evidence" value="ECO:0007669"/>
    <property type="project" value="UniProtKB-UniRule"/>
</dbReference>
<dbReference type="InterPro" id="IPR000089">
    <property type="entry name" value="Biotin_lipoyl"/>
</dbReference>
<dbReference type="CDD" id="cd06848">
    <property type="entry name" value="GCS_H"/>
    <property type="match status" value="1"/>
</dbReference>
<gene>
    <name evidence="3" type="primary">gcvH</name>
    <name evidence="6" type="ORF">METUNv1_00828</name>
</gene>
<dbReference type="GO" id="GO:0005829">
    <property type="term" value="C:cytosol"/>
    <property type="evidence" value="ECO:0007669"/>
    <property type="project" value="TreeGrafter"/>
</dbReference>
<dbReference type="AlphaFoldDB" id="F5R926"/>
<dbReference type="Gene3D" id="2.40.50.100">
    <property type="match status" value="1"/>
</dbReference>
<dbReference type="InterPro" id="IPR017453">
    <property type="entry name" value="GCV_H_sub"/>
</dbReference>
<evidence type="ECO:0000313" key="7">
    <source>
        <dbReference type="Proteomes" id="UP000005019"/>
    </source>
</evidence>
<dbReference type="PROSITE" id="PS50968">
    <property type="entry name" value="BIOTINYL_LIPOYL"/>
    <property type="match status" value="1"/>
</dbReference>
<keyword evidence="2 3" id="KW-0450">Lipoyl</keyword>
<dbReference type="OrthoDB" id="9796712at2"/>
<dbReference type="SUPFAM" id="SSF51230">
    <property type="entry name" value="Single hybrid motif"/>
    <property type="match status" value="1"/>
</dbReference>
<feature type="domain" description="Lipoyl-binding" evidence="5">
    <location>
        <begin position="23"/>
        <end position="104"/>
    </location>
</feature>
<dbReference type="InterPro" id="IPR011053">
    <property type="entry name" value="Single_hybrid_motif"/>
</dbReference>
<dbReference type="PROSITE" id="PS00189">
    <property type="entry name" value="LIPOYL"/>
    <property type="match status" value="1"/>
</dbReference>
<proteinExistence type="inferred from homology"/>
<organism evidence="6 7">
    <name type="scientific">Methyloversatilis universalis (strain ATCC BAA-1314 / DSM 25237 / JCM 13912 / CCUG 52030 / FAM5)</name>
    <dbReference type="NCBI Taxonomy" id="1000565"/>
    <lineage>
        <taxon>Bacteria</taxon>
        <taxon>Pseudomonadati</taxon>
        <taxon>Pseudomonadota</taxon>
        <taxon>Betaproteobacteria</taxon>
        <taxon>Nitrosomonadales</taxon>
        <taxon>Sterolibacteriaceae</taxon>
        <taxon>Methyloversatilis</taxon>
    </lineage>
</organism>
<dbReference type="GO" id="GO:0005960">
    <property type="term" value="C:glycine cleavage complex"/>
    <property type="evidence" value="ECO:0007669"/>
    <property type="project" value="InterPro"/>
</dbReference>
<accession>F5R926</accession>
<comment type="cofactor">
    <cofactor evidence="3">
        <name>(R)-lipoate</name>
        <dbReference type="ChEBI" id="CHEBI:83088"/>
    </cofactor>
    <text evidence="3">Binds 1 lipoyl cofactor covalently.</text>
</comment>
<dbReference type="NCBIfam" id="NF002270">
    <property type="entry name" value="PRK01202.1"/>
    <property type="match status" value="1"/>
</dbReference>
<dbReference type="HAMAP" id="MF_00272">
    <property type="entry name" value="GcvH"/>
    <property type="match status" value="1"/>
</dbReference>
<feature type="modified residue" description="N6-lipoyllysine" evidence="3 4">
    <location>
        <position position="64"/>
    </location>
</feature>
<comment type="caution">
    <text evidence="6">The sequence shown here is derived from an EMBL/GenBank/DDBJ whole genome shotgun (WGS) entry which is preliminary data.</text>
</comment>
<dbReference type="eggNOG" id="COG0509">
    <property type="taxonomic scope" value="Bacteria"/>
</dbReference>
<protein>
    <recommendedName>
        <fullName evidence="3">Glycine cleavage system H protein</fullName>
    </recommendedName>
</protein>
<dbReference type="Pfam" id="PF01597">
    <property type="entry name" value="GCV_H"/>
    <property type="match status" value="1"/>
</dbReference>
<dbReference type="InterPro" id="IPR003016">
    <property type="entry name" value="2-oxoA_DH_lipoyl-BS"/>
</dbReference>
<sequence length="125" mass="13334">MNHPDNLRYTDTHEWVRVEQDGTVTVGITDHAQDALGDVVFLQLPDVGRTVARTEAMAVIESVKSASDIHAPVAGTVTAVNQAVADAPEQVNQDPYAAWMFVIKPDSASELDALLSADAYSATLG</sequence>
<reference evidence="6 7" key="1">
    <citation type="journal article" date="2011" name="J. Bacteriol.">
        <title>Genome sequence of Methyloversatilis universalis FAM5T, a methylotrophic representative of the order Rhodocyclales.</title>
        <authorList>
            <person name="Kittichotirat W."/>
            <person name="Good N.M."/>
            <person name="Hall R."/>
            <person name="Bringel F."/>
            <person name="Lajus A."/>
            <person name="Medigue C."/>
            <person name="Smalley N.E."/>
            <person name="Beck D."/>
            <person name="Bumgarner R."/>
            <person name="Vuilleumier S."/>
            <person name="Kalyuzhnaya M.G."/>
        </authorList>
    </citation>
    <scope>NUCLEOTIDE SEQUENCE [LARGE SCALE GENOMIC DNA]</scope>
    <source>
        <strain evidence="7">ATCC BAA-1314 / JCM 13912 / FAM5</strain>
    </source>
</reference>